<dbReference type="AlphaFoldDB" id="A0A917DK13"/>
<evidence type="ECO:0000313" key="13">
    <source>
        <dbReference type="EMBL" id="GGD46302.1"/>
    </source>
</evidence>
<dbReference type="InterPro" id="IPR005111">
    <property type="entry name" value="MoeA_C_domain_IV"/>
</dbReference>
<dbReference type="OrthoDB" id="9804758at2"/>
<sequence>MKPLLALEEAQERLLALATPGGIETVPVGEALDRYLAVPLHARRTQPAHPLSAMDGWAVKQTDMPGPWKVTGESAAGHPATIAIGPKEAIRISTGAILPEGADMVVLQEDCEFDGGALTFHGDPPRPLGRHVRPRGQDFEEGDAILGDGAKVTPATLALAISSGHPEIPVFRKPRVVVVDSGDELVKAGEPLSEGQIPASNGPMLCAMLARLPCEVTLAGPVADDIDAIVATLDSAKDADLILTSGGASVGDHDLMRPALEKVGADIDFWQVAMKPGKPIMVGQRGQQTIIGLPGNPVSSFVTANLFALPYVRALLGARAPLPHFSSARTLSDLPSTGKRAEFLRAVHKADGVELITLQDSGALLPLASADALIFRPPFSETALAGSEIRFIRIG</sequence>
<dbReference type="GO" id="GO:0006777">
    <property type="term" value="P:Mo-molybdopterin cofactor biosynthetic process"/>
    <property type="evidence" value="ECO:0007669"/>
    <property type="project" value="UniProtKB-UniRule"/>
</dbReference>
<evidence type="ECO:0000259" key="12">
    <source>
        <dbReference type="SMART" id="SM00852"/>
    </source>
</evidence>
<dbReference type="RefSeq" id="WP_066761980.1">
    <property type="nucleotide sequence ID" value="NZ_BMIO01000006.1"/>
</dbReference>
<comment type="function">
    <text evidence="2 11">Catalyzes the insertion of molybdate into adenylated molybdopterin with the concomitant release of AMP.</text>
</comment>
<comment type="similarity">
    <text evidence="4 11">Belongs to the MoeA family.</text>
</comment>
<dbReference type="NCBIfam" id="TIGR00177">
    <property type="entry name" value="molyb_syn"/>
    <property type="match status" value="1"/>
</dbReference>
<dbReference type="Gene3D" id="2.40.340.10">
    <property type="entry name" value="MoeA, C-terminal, domain IV"/>
    <property type="match status" value="1"/>
</dbReference>
<evidence type="ECO:0000256" key="10">
    <source>
        <dbReference type="ARBA" id="ARBA00047317"/>
    </source>
</evidence>
<feature type="domain" description="MoaB/Mog" evidence="12">
    <location>
        <begin position="177"/>
        <end position="314"/>
    </location>
</feature>
<comment type="caution">
    <text evidence="13">The sequence shown here is derived from an EMBL/GenBank/DDBJ whole genome shotgun (WGS) entry which is preliminary data.</text>
</comment>
<dbReference type="EMBL" id="BMIO01000006">
    <property type="protein sequence ID" value="GGD46302.1"/>
    <property type="molecule type" value="Genomic_DNA"/>
</dbReference>
<dbReference type="InterPro" id="IPR001453">
    <property type="entry name" value="MoaB/Mog_dom"/>
</dbReference>
<dbReference type="GO" id="GO:0046872">
    <property type="term" value="F:metal ion binding"/>
    <property type="evidence" value="ECO:0007669"/>
    <property type="project" value="UniProtKB-UniRule"/>
</dbReference>
<evidence type="ECO:0000256" key="1">
    <source>
        <dbReference type="ARBA" id="ARBA00001946"/>
    </source>
</evidence>
<organism evidence="13 14">
    <name type="scientific">Croceicoccus pelagius</name>
    <dbReference type="NCBI Taxonomy" id="1703341"/>
    <lineage>
        <taxon>Bacteria</taxon>
        <taxon>Pseudomonadati</taxon>
        <taxon>Pseudomonadota</taxon>
        <taxon>Alphaproteobacteria</taxon>
        <taxon>Sphingomonadales</taxon>
        <taxon>Erythrobacteraceae</taxon>
        <taxon>Croceicoccus</taxon>
    </lineage>
</organism>
<dbReference type="PANTHER" id="PTHR10192">
    <property type="entry name" value="MOLYBDOPTERIN BIOSYNTHESIS PROTEIN"/>
    <property type="match status" value="1"/>
</dbReference>
<evidence type="ECO:0000256" key="3">
    <source>
        <dbReference type="ARBA" id="ARBA00005046"/>
    </source>
</evidence>
<keyword evidence="6 11" id="KW-0808">Transferase</keyword>
<dbReference type="Proteomes" id="UP000598997">
    <property type="component" value="Unassembled WGS sequence"/>
</dbReference>
<evidence type="ECO:0000256" key="2">
    <source>
        <dbReference type="ARBA" id="ARBA00002901"/>
    </source>
</evidence>
<dbReference type="Pfam" id="PF03454">
    <property type="entry name" value="MoeA_C"/>
    <property type="match status" value="1"/>
</dbReference>
<evidence type="ECO:0000256" key="4">
    <source>
        <dbReference type="ARBA" id="ARBA00010763"/>
    </source>
</evidence>
<dbReference type="Gene3D" id="2.170.190.11">
    <property type="entry name" value="Molybdopterin biosynthesis moea protein, domain 3"/>
    <property type="match status" value="1"/>
</dbReference>
<dbReference type="InterPro" id="IPR036135">
    <property type="entry name" value="MoeA_linker/N_sf"/>
</dbReference>
<evidence type="ECO:0000256" key="9">
    <source>
        <dbReference type="ARBA" id="ARBA00023150"/>
    </source>
</evidence>
<keyword evidence="5 11" id="KW-0500">Molybdenum</keyword>
<dbReference type="GO" id="GO:0061599">
    <property type="term" value="F:molybdopterin molybdotransferase activity"/>
    <property type="evidence" value="ECO:0007669"/>
    <property type="project" value="UniProtKB-UniRule"/>
</dbReference>
<dbReference type="InterPro" id="IPR038987">
    <property type="entry name" value="MoeA-like"/>
</dbReference>
<evidence type="ECO:0000313" key="14">
    <source>
        <dbReference type="Proteomes" id="UP000598997"/>
    </source>
</evidence>
<dbReference type="PROSITE" id="PS01079">
    <property type="entry name" value="MOCF_BIOSYNTHESIS_2"/>
    <property type="match status" value="1"/>
</dbReference>
<keyword evidence="8 11" id="KW-0460">Magnesium</keyword>
<dbReference type="EC" id="2.10.1.1" evidence="11"/>
<comment type="catalytic activity">
    <reaction evidence="10">
        <text>adenylyl-molybdopterin + molybdate = Mo-molybdopterin + AMP + H(+)</text>
        <dbReference type="Rhea" id="RHEA:35047"/>
        <dbReference type="ChEBI" id="CHEBI:15378"/>
        <dbReference type="ChEBI" id="CHEBI:36264"/>
        <dbReference type="ChEBI" id="CHEBI:62727"/>
        <dbReference type="ChEBI" id="CHEBI:71302"/>
        <dbReference type="ChEBI" id="CHEBI:456215"/>
        <dbReference type="EC" id="2.10.1.1"/>
    </reaction>
</comment>
<name>A0A917DK13_9SPHN</name>
<dbReference type="InterPro" id="IPR036425">
    <property type="entry name" value="MoaB/Mog-like_dom_sf"/>
</dbReference>
<protein>
    <recommendedName>
        <fullName evidence="11">Molybdopterin molybdenumtransferase</fullName>
        <ecNumber evidence="11">2.10.1.1</ecNumber>
    </recommendedName>
</protein>
<dbReference type="SMART" id="SM00852">
    <property type="entry name" value="MoCF_biosynth"/>
    <property type="match status" value="1"/>
</dbReference>
<dbReference type="GO" id="GO:0005829">
    <property type="term" value="C:cytosol"/>
    <property type="evidence" value="ECO:0007669"/>
    <property type="project" value="TreeGrafter"/>
</dbReference>
<dbReference type="InterPro" id="IPR036688">
    <property type="entry name" value="MoeA_C_domain_IV_sf"/>
</dbReference>
<dbReference type="SUPFAM" id="SSF53218">
    <property type="entry name" value="Molybdenum cofactor biosynthesis proteins"/>
    <property type="match status" value="1"/>
</dbReference>
<keyword evidence="14" id="KW-1185">Reference proteome</keyword>
<evidence type="ECO:0000256" key="11">
    <source>
        <dbReference type="RuleBase" id="RU365090"/>
    </source>
</evidence>
<dbReference type="Gene3D" id="3.40.980.10">
    <property type="entry name" value="MoaB/Mog-like domain"/>
    <property type="match status" value="1"/>
</dbReference>
<comment type="pathway">
    <text evidence="3 11">Cofactor biosynthesis; molybdopterin biosynthesis.</text>
</comment>
<keyword evidence="7 11" id="KW-0479">Metal-binding</keyword>
<dbReference type="PANTHER" id="PTHR10192:SF5">
    <property type="entry name" value="GEPHYRIN"/>
    <property type="match status" value="1"/>
</dbReference>
<dbReference type="Gene3D" id="3.90.105.10">
    <property type="entry name" value="Molybdopterin biosynthesis moea protein, domain 2"/>
    <property type="match status" value="1"/>
</dbReference>
<evidence type="ECO:0000256" key="7">
    <source>
        <dbReference type="ARBA" id="ARBA00022723"/>
    </source>
</evidence>
<dbReference type="SUPFAM" id="SSF63882">
    <property type="entry name" value="MoeA N-terminal region -like"/>
    <property type="match status" value="1"/>
</dbReference>
<gene>
    <name evidence="13" type="primary">moeA</name>
    <name evidence="13" type="ORF">GCM10010989_20660</name>
</gene>
<dbReference type="FunFam" id="3.40.980.10:FF:000004">
    <property type="entry name" value="Molybdopterin molybdenumtransferase"/>
    <property type="match status" value="1"/>
</dbReference>
<dbReference type="InterPro" id="IPR008284">
    <property type="entry name" value="MoCF_biosynth_CS"/>
</dbReference>
<evidence type="ECO:0000256" key="8">
    <source>
        <dbReference type="ARBA" id="ARBA00022842"/>
    </source>
</evidence>
<dbReference type="CDD" id="cd00887">
    <property type="entry name" value="MoeA"/>
    <property type="match status" value="1"/>
</dbReference>
<comment type="cofactor">
    <cofactor evidence="1 11">
        <name>Mg(2+)</name>
        <dbReference type="ChEBI" id="CHEBI:18420"/>
    </cofactor>
</comment>
<accession>A0A917DK13</accession>
<dbReference type="Pfam" id="PF00994">
    <property type="entry name" value="MoCF_biosynth"/>
    <property type="match status" value="1"/>
</dbReference>
<evidence type="ECO:0000256" key="5">
    <source>
        <dbReference type="ARBA" id="ARBA00022505"/>
    </source>
</evidence>
<reference evidence="13 14" key="1">
    <citation type="journal article" date="2014" name="Int. J. Syst. Evol. Microbiol.">
        <title>Complete genome sequence of Corynebacterium casei LMG S-19264T (=DSM 44701T), isolated from a smear-ripened cheese.</title>
        <authorList>
            <consortium name="US DOE Joint Genome Institute (JGI-PGF)"/>
            <person name="Walter F."/>
            <person name="Albersmeier A."/>
            <person name="Kalinowski J."/>
            <person name="Ruckert C."/>
        </authorList>
    </citation>
    <scope>NUCLEOTIDE SEQUENCE [LARGE SCALE GENOMIC DNA]</scope>
    <source>
        <strain evidence="13 14">CGMCC 1.15358</strain>
    </source>
</reference>
<keyword evidence="9 11" id="KW-0501">Molybdenum cofactor biosynthesis</keyword>
<dbReference type="SUPFAM" id="SSF63867">
    <property type="entry name" value="MoeA C-terminal domain-like"/>
    <property type="match status" value="1"/>
</dbReference>
<evidence type="ECO:0000256" key="6">
    <source>
        <dbReference type="ARBA" id="ARBA00022679"/>
    </source>
</evidence>
<dbReference type="Pfam" id="PF03453">
    <property type="entry name" value="MoeA_N"/>
    <property type="match status" value="1"/>
</dbReference>
<proteinExistence type="inferred from homology"/>
<dbReference type="InterPro" id="IPR005110">
    <property type="entry name" value="MoeA_linker/N"/>
</dbReference>